<keyword evidence="5" id="KW-0408">Iron</keyword>
<dbReference type="Pfam" id="PF00034">
    <property type="entry name" value="Cytochrom_C"/>
    <property type="match status" value="1"/>
</dbReference>
<proteinExistence type="predicted"/>
<accession>A0A161KDG2</accession>
<evidence type="ECO:0000256" key="5">
    <source>
        <dbReference type="ARBA" id="ARBA00023004"/>
    </source>
</evidence>
<dbReference type="GO" id="GO:0009055">
    <property type="term" value="F:electron transfer activity"/>
    <property type="evidence" value="ECO:0007669"/>
    <property type="project" value="InterPro"/>
</dbReference>
<dbReference type="InterPro" id="IPR009056">
    <property type="entry name" value="Cyt_c-like_dom"/>
</dbReference>
<evidence type="ECO:0000256" key="2">
    <source>
        <dbReference type="ARBA" id="ARBA00022617"/>
    </source>
</evidence>
<feature type="domain" description="Cytochrome c" evidence="6">
    <location>
        <begin position="15"/>
        <end position="115"/>
    </location>
</feature>
<keyword evidence="2" id="KW-0349">Heme</keyword>
<dbReference type="PROSITE" id="PS51007">
    <property type="entry name" value="CYTC"/>
    <property type="match status" value="1"/>
</dbReference>
<protein>
    <submittedName>
        <fullName evidence="7">Cytochrome c2</fullName>
    </submittedName>
</protein>
<dbReference type="PANTHER" id="PTHR11961">
    <property type="entry name" value="CYTOCHROME C"/>
    <property type="match status" value="1"/>
</dbReference>
<name>A0A161KDG2_9ZZZZ</name>
<dbReference type="GO" id="GO:0046872">
    <property type="term" value="F:metal ion binding"/>
    <property type="evidence" value="ECO:0007669"/>
    <property type="project" value="UniProtKB-KW"/>
</dbReference>
<evidence type="ECO:0000313" key="7">
    <source>
        <dbReference type="EMBL" id="CUS46182.1"/>
    </source>
</evidence>
<dbReference type="SUPFAM" id="SSF46626">
    <property type="entry name" value="Cytochrome c"/>
    <property type="match status" value="1"/>
</dbReference>
<gene>
    <name evidence="7" type="ORF">MGWOODY_Smn1005</name>
</gene>
<dbReference type="Gene3D" id="1.10.760.10">
    <property type="entry name" value="Cytochrome c-like domain"/>
    <property type="match status" value="1"/>
</dbReference>
<evidence type="ECO:0000256" key="3">
    <source>
        <dbReference type="ARBA" id="ARBA00022723"/>
    </source>
</evidence>
<evidence type="ECO:0000256" key="1">
    <source>
        <dbReference type="ARBA" id="ARBA00022448"/>
    </source>
</evidence>
<evidence type="ECO:0000256" key="4">
    <source>
        <dbReference type="ARBA" id="ARBA00022982"/>
    </source>
</evidence>
<dbReference type="PRINTS" id="PR00604">
    <property type="entry name" value="CYTCHRMECIAB"/>
</dbReference>
<dbReference type="InterPro" id="IPR036909">
    <property type="entry name" value="Cyt_c-like_dom_sf"/>
</dbReference>
<organism evidence="7">
    <name type="scientific">hydrothermal vent metagenome</name>
    <dbReference type="NCBI Taxonomy" id="652676"/>
    <lineage>
        <taxon>unclassified sequences</taxon>
        <taxon>metagenomes</taxon>
        <taxon>ecological metagenomes</taxon>
    </lineage>
</organism>
<dbReference type="EMBL" id="CZQE01000346">
    <property type="protein sequence ID" value="CUS46182.1"/>
    <property type="molecule type" value="Genomic_DNA"/>
</dbReference>
<keyword evidence="3" id="KW-0479">Metal-binding</keyword>
<evidence type="ECO:0000259" key="6">
    <source>
        <dbReference type="PROSITE" id="PS51007"/>
    </source>
</evidence>
<dbReference type="InterPro" id="IPR002327">
    <property type="entry name" value="Cyt_c_1A/1B"/>
</dbReference>
<keyword evidence="4" id="KW-0249">Electron transport</keyword>
<dbReference type="GO" id="GO:0020037">
    <property type="term" value="F:heme binding"/>
    <property type="evidence" value="ECO:0007669"/>
    <property type="project" value="InterPro"/>
</dbReference>
<sequence>MMAGTAATISATPPGDAANGAVIFKKCASCHSVDPSGKNGLGPNLRGVAGRKAGMVAGFTYSPALKASGLVWNDQTLARFLAAPRQAVPGTRMIFIGLPRPEDQADVIAYLKQSGTKK</sequence>
<keyword evidence="1" id="KW-0813">Transport</keyword>
<dbReference type="AlphaFoldDB" id="A0A161KDG2"/>
<reference evidence="7" key="1">
    <citation type="submission" date="2015-10" db="EMBL/GenBank/DDBJ databases">
        <authorList>
            <person name="Gilbert D.G."/>
        </authorList>
    </citation>
    <scope>NUCLEOTIDE SEQUENCE</scope>
</reference>